<dbReference type="Proteomes" id="UP000184121">
    <property type="component" value="Unassembled WGS sequence"/>
</dbReference>
<keyword evidence="1" id="KW-1133">Transmembrane helix</keyword>
<dbReference type="Gene3D" id="3.30.565.10">
    <property type="entry name" value="Histidine kinase-like ATPase, C-terminal domain"/>
    <property type="match status" value="1"/>
</dbReference>
<dbReference type="Pfam" id="PF06580">
    <property type="entry name" value="His_kinase"/>
    <property type="match status" value="1"/>
</dbReference>
<keyword evidence="1" id="KW-0472">Membrane</keyword>
<evidence type="ECO:0000256" key="1">
    <source>
        <dbReference type="SAM" id="Phobius"/>
    </source>
</evidence>
<name>A0A1M7D3I0_9FLAO</name>
<evidence type="ECO:0000259" key="2">
    <source>
        <dbReference type="Pfam" id="PF06580"/>
    </source>
</evidence>
<dbReference type="EMBL" id="FRBY01000002">
    <property type="protein sequence ID" value="SHL74005.1"/>
    <property type="molecule type" value="Genomic_DNA"/>
</dbReference>
<dbReference type="InterPro" id="IPR050640">
    <property type="entry name" value="Bact_2-comp_sensor_kinase"/>
</dbReference>
<dbReference type="STRING" id="29534.SAMN05444366_1390"/>
<dbReference type="AlphaFoldDB" id="A0A1M7D3I0"/>
<evidence type="ECO:0000313" key="3">
    <source>
        <dbReference type="EMBL" id="SHL74005.1"/>
    </source>
</evidence>
<dbReference type="RefSeq" id="WP_072970855.1">
    <property type="nucleotide sequence ID" value="NZ_FRBY01000002.1"/>
</dbReference>
<dbReference type="PANTHER" id="PTHR34220">
    <property type="entry name" value="SENSOR HISTIDINE KINASE YPDA"/>
    <property type="match status" value="1"/>
</dbReference>
<evidence type="ECO:0000313" key="4">
    <source>
        <dbReference type="Proteomes" id="UP000184121"/>
    </source>
</evidence>
<dbReference type="InterPro" id="IPR010559">
    <property type="entry name" value="Sig_transdc_His_kin_internal"/>
</dbReference>
<reference evidence="4" key="1">
    <citation type="submission" date="2016-11" db="EMBL/GenBank/DDBJ databases">
        <authorList>
            <person name="Varghese N."/>
            <person name="Submissions S."/>
        </authorList>
    </citation>
    <scope>NUCLEOTIDE SEQUENCE [LARGE SCALE GENOMIC DNA]</scope>
    <source>
        <strain evidence="4">DSM 1811</strain>
    </source>
</reference>
<dbReference type="PANTHER" id="PTHR34220:SF7">
    <property type="entry name" value="SENSOR HISTIDINE KINASE YPDA"/>
    <property type="match status" value="1"/>
</dbReference>
<keyword evidence="4" id="KW-1185">Reference proteome</keyword>
<feature type="domain" description="Signal transduction histidine kinase internal region" evidence="2">
    <location>
        <begin position="84"/>
        <end position="162"/>
    </location>
</feature>
<protein>
    <submittedName>
        <fullName evidence="3">GHKL domain-containing protein</fullName>
    </submittedName>
</protein>
<accession>A0A1M7D3I0</accession>
<dbReference type="OrthoDB" id="9809908at2"/>
<feature type="transmembrane region" description="Helical" evidence="1">
    <location>
        <begin position="48"/>
        <end position="68"/>
    </location>
</feature>
<dbReference type="SUPFAM" id="SSF55874">
    <property type="entry name" value="ATPase domain of HSP90 chaperone/DNA topoisomerase II/histidine kinase"/>
    <property type="match status" value="1"/>
</dbReference>
<dbReference type="GO" id="GO:0016020">
    <property type="term" value="C:membrane"/>
    <property type="evidence" value="ECO:0007669"/>
    <property type="project" value="InterPro"/>
</dbReference>
<dbReference type="GO" id="GO:0000155">
    <property type="term" value="F:phosphorelay sensor kinase activity"/>
    <property type="evidence" value="ECO:0007669"/>
    <property type="project" value="InterPro"/>
</dbReference>
<feature type="transmembrane region" description="Helical" evidence="1">
    <location>
        <begin position="7"/>
        <end position="28"/>
    </location>
</feature>
<organism evidence="3 4">
    <name type="scientific">Flavobacterium saccharophilum</name>
    <dbReference type="NCBI Taxonomy" id="29534"/>
    <lineage>
        <taxon>Bacteria</taxon>
        <taxon>Pseudomonadati</taxon>
        <taxon>Bacteroidota</taxon>
        <taxon>Flavobacteriia</taxon>
        <taxon>Flavobacteriales</taxon>
        <taxon>Flavobacteriaceae</taxon>
        <taxon>Flavobacterium</taxon>
    </lineage>
</organism>
<gene>
    <name evidence="3" type="ORF">SAMN05444366_1390</name>
</gene>
<keyword evidence="1" id="KW-0812">Transmembrane</keyword>
<dbReference type="InterPro" id="IPR036890">
    <property type="entry name" value="HATPase_C_sf"/>
</dbReference>
<sequence>MIAVKRNLKWVVIALLTIGVIPVMITVYEVIFTKNKSVVFLGNYHPKVALIVICYYVLLLCLGIVWLIRQIIFITKLKSEKTKAELMLLKSQVSPHFFFNMLNNLYGLVAKDSRKAQELILKLSDMMRYSIYEGEKEIVKIQEEIDFLKNYIELHKMRYHKHITVDFNCDVDENRKVVPLLFIILLENAFKHGVENLRQNAYIKMNLTTSQNEISFAIENNYEKMDNQSGIGLKNLKRRLELIYPNQHDLTFSKTESVYQARLILKQL</sequence>
<proteinExistence type="predicted"/>